<organism evidence="2 3">
    <name type="scientific">Exidia glandulosa HHB12029</name>
    <dbReference type="NCBI Taxonomy" id="1314781"/>
    <lineage>
        <taxon>Eukaryota</taxon>
        <taxon>Fungi</taxon>
        <taxon>Dikarya</taxon>
        <taxon>Basidiomycota</taxon>
        <taxon>Agaricomycotina</taxon>
        <taxon>Agaricomycetes</taxon>
        <taxon>Auriculariales</taxon>
        <taxon>Exidiaceae</taxon>
        <taxon>Exidia</taxon>
    </lineage>
</organism>
<evidence type="ECO:0000256" key="1">
    <source>
        <dbReference type="SAM" id="MobiDB-lite"/>
    </source>
</evidence>
<sequence>MDVRESPTVRHWPPGPVGPDGDKYGQFVILAIDRAASVAILEDDAALQTALQLPNDRYLAYVLTTGSTLIEADDGWFKLTLQFYLVCRGLPIDHPNESVPIAPTTYHPLGREPVHPTSPLPWDNLYISTTSSIEALVSRIHYGRGPHPARMPRAARNAVFTITFEDLEKARQSTVPVAVPRPVQQQRPPEPTRDDDEYSTDPGSGTTSTDSSSRHSEPTFLGLAMRSIYAKSLGAEKFVELWLDIEDACPDPDLLGAPDRLNLVSRQLFFIWKDWETQAVADLLSKRPHTEAWAQGVLEEPTMDGISLLQVDRGSSSESFEGEDLRTEDAIDEQRVI</sequence>
<dbReference type="InParanoid" id="A0A165FC85"/>
<dbReference type="Proteomes" id="UP000077266">
    <property type="component" value="Unassembled WGS sequence"/>
</dbReference>
<name>A0A165FC85_EXIGL</name>
<protein>
    <submittedName>
        <fullName evidence="2">Uncharacterized protein</fullName>
    </submittedName>
</protein>
<feature type="compositionally biased region" description="Low complexity" evidence="1">
    <location>
        <begin position="175"/>
        <end position="187"/>
    </location>
</feature>
<evidence type="ECO:0000313" key="3">
    <source>
        <dbReference type="Proteomes" id="UP000077266"/>
    </source>
</evidence>
<dbReference type="STRING" id="1314781.A0A165FC85"/>
<feature type="compositionally biased region" description="Low complexity" evidence="1">
    <location>
        <begin position="200"/>
        <end position="211"/>
    </location>
</feature>
<feature type="region of interest" description="Disordered" evidence="1">
    <location>
        <begin position="313"/>
        <end position="337"/>
    </location>
</feature>
<keyword evidence="3" id="KW-1185">Reference proteome</keyword>
<evidence type="ECO:0000313" key="2">
    <source>
        <dbReference type="EMBL" id="KZV88756.1"/>
    </source>
</evidence>
<feature type="region of interest" description="Disordered" evidence="1">
    <location>
        <begin position="173"/>
        <end position="217"/>
    </location>
</feature>
<feature type="compositionally biased region" description="Basic and acidic residues" evidence="1">
    <location>
        <begin position="323"/>
        <end position="337"/>
    </location>
</feature>
<gene>
    <name evidence="2" type="ORF">EXIGLDRAFT_772421</name>
</gene>
<proteinExistence type="predicted"/>
<accession>A0A165FC85</accession>
<reference evidence="2 3" key="1">
    <citation type="journal article" date="2016" name="Mol. Biol. Evol.">
        <title>Comparative Genomics of Early-Diverging Mushroom-Forming Fungi Provides Insights into the Origins of Lignocellulose Decay Capabilities.</title>
        <authorList>
            <person name="Nagy L.G."/>
            <person name="Riley R."/>
            <person name="Tritt A."/>
            <person name="Adam C."/>
            <person name="Daum C."/>
            <person name="Floudas D."/>
            <person name="Sun H."/>
            <person name="Yadav J.S."/>
            <person name="Pangilinan J."/>
            <person name="Larsson K.H."/>
            <person name="Matsuura K."/>
            <person name="Barry K."/>
            <person name="Labutti K."/>
            <person name="Kuo R."/>
            <person name="Ohm R.A."/>
            <person name="Bhattacharya S.S."/>
            <person name="Shirouzu T."/>
            <person name="Yoshinaga Y."/>
            <person name="Martin F.M."/>
            <person name="Grigoriev I.V."/>
            <person name="Hibbett D.S."/>
        </authorList>
    </citation>
    <scope>NUCLEOTIDE SEQUENCE [LARGE SCALE GENOMIC DNA]</scope>
    <source>
        <strain evidence="2 3">HHB12029</strain>
    </source>
</reference>
<dbReference type="EMBL" id="KV426091">
    <property type="protein sequence ID" value="KZV88756.1"/>
    <property type="molecule type" value="Genomic_DNA"/>
</dbReference>
<dbReference type="AlphaFoldDB" id="A0A165FC85"/>
<dbReference type="OrthoDB" id="3053346at2759"/>